<accession>A0A345HU49</accession>
<dbReference type="AlphaFoldDB" id="A0A345HU49"/>
<name>A0A345HU49_9ACTN</name>
<dbReference type="OrthoDB" id="796761at2"/>
<protein>
    <submittedName>
        <fullName evidence="1">HEXXH motif domain-containing protein</fullName>
    </submittedName>
</protein>
<organism evidence="1 2">
    <name type="scientific">Streptomyces paludis</name>
    <dbReference type="NCBI Taxonomy" id="2282738"/>
    <lineage>
        <taxon>Bacteria</taxon>
        <taxon>Bacillati</taxon>
        <taxon>Actinomycetota</taxon>
        <taxon>Actinomycetes</taxon>
        <taxon>Kitasatosporales</taxon>
        <taxon>Streptomycetaceae</taxon>
        <taxon>Streptomyces</taxon>
    </lineage>
</organism>
<proteinExistence type="predicted"/>
<keyword evidence="2" id="KW-1185">Reference proteome</keyword>
<dbReference type="NCBIfam" id="TIGR04267">
    <property type="entry name" value="mod_HExxH"/>
    <property type="match status" value="1"/>
</dbReference>
<sequence length="473" mass="50348">MNSAVPEAVLRELGRTEGGTDALRLLVRDQHTRRLVLLRAVLDAAADAPASVCPPALRDRLGEDWALLEAAERADRDAVRAVLLYPLAGPWAERTLHGLTAEPPAPATATAPAPTPGLDRDLGHFGALTAAAAVRARLPFAVRLTARGGLLPLPTLGALRTGPGPYAPAEPVDVALKDGRVTLRPESGPPVIVTADTHGARSADPRWLPLLTLPAIRPGAAPVPLDDLDPYRTVGGGPQRYGLSVAGPDPRARADWAGLWSRTAPLLGAGGPHRTAETAALLRCLVPLAPPPGVDPADRGRAQCSGTRRDAFGAVLSSRPATPEHLATTLVHELQHAKLDALATLVPLHHEDPAPRHFAPWRTDPRPFDGLLQGAYSHLALAGHWQRLALGAERLPRRELAWSEHARCREQVGAVLPVLAGSGALTREGRVLVNEMITVYHRLADHPPPAGHLARATAYVRTARVIWRQRNGT</sequence>
<reference evidence="2" key="1">
    <citation type="submission" date="2018-07" db="EMBL/GenBank/DDBJ databases">
        <authorList>
            <person name="Zhao J."/>
        </authorList>
    </citation>
    <scope>NUCLEOTIDE SEQUENCE [LARGE SCALE GENOMIC DNA]</scope>
    <source>
        <strain evidence="2">GSSD-12</strain>
    </source>
</reference>
<evidence type="ECO:0000313" key="2">
    <source>
        <dbReference type="Proteomes" id="UP000253868"/>
    </source>
</evidence>
<evidence type="ECO:0000313" key="1">
    <source>
        <dbReference type="EMBL" id="AXG80223.1"/>
    </source>
</evidence>
<dbReference type="Proteomes" id="UP000253868">
    <property type="component" value="Chromosome"/>
</dbReference>
<dbReference type="EMBL" id="CP031194">
    <property type="protein sequence ID" value="AXG80223.1"/>
    <property type="molecule type" value="Genomic_DNA"/>
</dbReference>
<dbReference type="InterPro" id="IPR026337">
    <property type="entry name" value="AKG_HExxH"/>
</dbReference>
<gene>
    <name evidence="1" type="ORF">DVK44_24060</name>
</gene>
<dbReference type="RefSeq" id="WP_114661657.1">
    <property type="nucleotide sequence ID" value="NZ_CP031194.1"/>
</dbReference>
<dbReference type="KEGG" id="spad:DVK44_24060"/>